<organism evidence="1 2">
    <name type="scientific">Ixodes persulcatus</name>
    <name type="common">Taiga tick</name>
    <dbReference type="NCBI Taxonomy" id="34615"/>
    <lineage>
        <taxon>Eukaryota</taxon>
        <taxon>Metazoa</taxon>
        <taxon>Ecdysozoa</taxon>
        <taxon>Arthropoda</taxon>
        <taxon>Chelicerata</taxon>
        <taxon>Arachnida</taxon>
        <taxon>Acari</taxon>
        <taxon>Parasitiformes</taxon>
        <taxon>Ixodida</taxon>
        <taxon>Ixodoidea</taxon>
        <taxon>Ixodidae</taxon>
        <taxon>Ixodinae</taxon>
        <taxon>Ixodes</taxon>
    </lineage>
</organism>
<sequence length="117" mass="13001">MRAFAKNFLLRTNAIYERAKFHRHKQEANETADDFVEDFYKMTGTDAAAKETATTIRSKARPSARSTLLCGVSRATRSNRFPPVNCTKEFSVHATGAALPLVHNRAPSAQQLTTLAM</sequence>
<reference evidence="1 2" key="1">
    <citation type="journal article" date="2020" name="Cell">
        <title>Large-Scale Comparative Analyses of Tick Genomes Elucidate Their Genetic Diversity and Vector Capacities.</title>
        <authorList>
            <consortium name="Tick Genome and Microbiome Consortium (TIGMIC)"/>
            <person name="Jia N."/>
            <person name="Wang J."/>
            <person name="Shi W."/>
            <person name="Du L."/>
            <person name="Sun Y."/>
            <person name="Zhan W."/>
            <person name="Jiang J.F."/>
            <person name="Wang Q."/>
            <person name="Zhang B."/>
            <person name="Ji P."/>
            <person name="Bell-Sakyi L."/>
            <person name="Cui X.M."/>
            <person name="Yuan T.T."/>
            <person name="Jiang B.G."/>
            <person name="Yang W.F."/>
            <person name="Lam T.T."/>
            <person name="Chang Q.C."/>
            <person name="Ding S.J."/>
            <person name="Wang X.J."/>
            <person name="Zhu J.G."/>
            <person name="Ruan X.D."/>
            <person name="Zhao L."/>
            <person name="Wei J.T."/>
            <person name="Ye R.Z."/>
            <person name="Que T.C."/>
            <person name="Du C.H."/>
            <person name="Zhou Y.H."/>
            <person name="Cheng J.X."/>
            <person name="Dai P.F."/>
            <person name="Guo W.B."/>
            <person name="Han X.H."/>
            <person name="Huang E.J."/>
            <person name="Li L.F."/>
            <person name="Wei W."/>
            <person name="Gao Y.C."/>
            <person name="Liu J.Z."/>
            <person name="Shao H.Z."/>
            <person name="Wang X."/>
            <person name="Wang C.C."/>
            <person name="Yang T.C."/>
            <person name="Huo Q.B."/>
            <person name="Li W."/>
            <person name="Chen H.Y."/>
            <person name="Chen S.E."/>
            <person name="Zhou L.G."/>
            <person name="Ni X.B."/>
            <person name="Tian J.H."/>
            <person name="Sheng Y."/>
            <person name="Liu T."/>
            <person name="Pan Y.S."/>
            <person name="Xia L.Y."/>
            <person name="Li J."/>
            <person name="Zhao F."/>
            <person name="Cao W.C."/>
        </authorList>
    </citation>
    <scope>NUCLEOTIDE SEQUENCE [LARGE SCALE GENOMIC DNA]</scope>
    <source>
        <strain evidence="1">Iper-2018</strain>
    </source>
</reference>
<dbReference type="EMBL" id="JABSTQ010009683">
    <property type="protein sequence ID" value="KAG0426811.1"/>
    <property type="molecule type" value="Genomic_DNA"/>
</dbReference>
<keyword evidence="2" id="KW-1185">Reference proteome</keyword>
<name>A0AC60PZM6_IXOPE</name>
<comment type="caution">
    <text evidence="1">The sequence shown here is derived from an EMBL/GenBank/DDBJ whole genome shotgun (WGS) entry which is preliminary data.</text>
</comment>
<protein>
    <submittedName>
        <fullName evidence="1">Uncharacterized protein</fullName>
    </submittedName>
</protein>
<evidence type="ECO:0000313" key="1">
    <source>
        <dbReference type="EMBL" id="KAG0426811.1"/>
    </source>
</evidence>
<gene>
    <name evidence="1" type="ORF">HPB47_026097</name>
</gene>
<feature type="non-terminal residue" evidence="1">
    <location>
        <position position="117"/>
    </location>
</feature>
<accession>A0AC60PZM6</accession>
<proteinExistence type="predicted"/>
<evidence type="ECO:0000313" key="2">
    <source>
        <dbReference type="Proteomes" id="UP000805193"/>
    </source>
</evidence>
<dbReference type="Proteomes" id="UP000805193">
    <property type="component" value="Unassembled WGS sequence"/>
</dbReference>